<keyword evidence="1" id="KW-1133">Transmembrane helix</keyword>
<dbReference type="EMBL" id="CP137642">
    <property type="protein sequence ID" value="WOX57015.1"/>
    <property type="molecule type" value="Genomic_DNA"/>
</dbReference>
<evidence type="ECO:0000313" key="2">
    <source>
        <dbReference type="EMBL" id="WOX57015.1"/>
    </source>
</evidence>
<feature type="transmembrane region" description="Helical" evidence="1">
    <location>
        <begin position="33"/>
        <end position="52"/>
    </location>
</feature>
<keyword evidence="1" id="KW-0812">Transmembrane</keyword>
<gene>
    <name evidence="2" type="ORF">R6Y96_06790</name>
</gene>
<reference evidence="2 3" key="1">
    <citation type="submission" date="2023-10" db="EMBL/GenBank/DDBJ databases">
        <title>The complete genome sequence of Methanoculleus receptaculi DSM 18860.</title>
        <authorList>
            <person name="Lai S.-J."/>
            <person name="You Y.-T."/>
            <person name="Chen S.-C."/>
        </authorList>
    </citation>
    <scope>NUCLEOTIDE SEQUENCE [LARGE SCALE GENOMIC DNA]</scope>
    <source>
        <strain evidence="2 3">DSM 18860</strain>
    </source>
</reference>
<proteinExistence type="predicted"/>
<protein>
    <submittedName>
        <fullName evidence="2">Uncharacterized protein</fullName>
    </submittedName>
</protein>
<accession>A0AAX4FTC6</accession>
<name>A0AAX4FTC6_9EURY</name>
<dbReference type="GeneID" id="85732849"/>
<dbReference type="RefSeq" id="WP_318620494.1">
    <property type="nucleotide sequence ID" value="NZ_CP137642.1"/>
</dbReference>
<evidence type="ECO:0000256" key="1">
    <source>
        <dbReference type="SAM" id="Phobius"/>
    </source>
</evidence>
<feature type="transmembrane region" description="Helical" evidence="1">
    <location>
        <begin position="72"/>
        <end position="94"/>
    </location>
</feature>
<evidence type="ECO:0000313" key="3">
    <source>
        <dbReference type="Proteomes" id="UP001305652"/>
    </source>
</evidence>
<keyword evidence="3" id="KW-1185">Reference proteome</keyword>
<sequence>MQSVDQSHERPDKAFNHKGFKKHHINNYTMKQVAVGVVLMLVLALITPSMAAGDEGRYSYITVQDVTIRLEMADAVVTMNYTVDGSIGFLVLLLGKSDLEQKVLNILNFNNVSVQYLGLDHAEIRVDGVANDYGDGTYWFPEHSFGVAVPSLTIITPQSARHYENTSEISGGFGYFA</sequence>
<dbReference type="Proteomes" id="UP001305652">
    <property type="component" value="Chromosome"/>
</dbReference>
<organism evidence="2 3">
    <name type="scientific">Methanoculleus receptaculi</name>
    <dbReference type="NCBI Taxonomy" id="394967"/>
    <lineage>
        <taxon>Archaea</taxon>
        <taxon>Methanobacteriati</taxon>
        <taxon>Methanobacteriota</taxon>
        <taxon>Stenosarchaea group</taxon>
        <taxon>Methanomicrobia</taxon>
        <taxon>Methanomicrobiales</taxon>
        <taxon>Methanomicrobiaceae</taxon>
        <taxon>Methanoculleus</taxon>
    </lineage>
</organism>
<dbReference type="KEGG" id="mrc:R6Y96_06790"/>
<dbReference type="AlphaFoldDB" id="A0AAX4FTC6"/>
<keyword evidence="1" id="KW-0472">Membrane</keyword>